<dbReference type="CDD" id="cd06170">
    <property type="entry name" value="LuxR_C_like"/>
    <property type="match status" value="1"/>
</dbReference>
<evidence type="ECO:0000259" key="2">
    <source>
        <dbReference type="PROSITE" id="PS50043"/>
    </source>
</evidence>
<dbReference type="AlphaFoldDB" id="A0A4R1FQH8"/>
<dbReference type="PANTHER" id="PTHR43214">
    <property type="entry name" value="TWO-COMPONENT RESPONSE REGULATOR"/>
    <property type="match status" value="1"/>
</dbReference>
<dbReference type="RefSeq" id="WP_067446102.1">
    <property type="nucleotide sequence ID" value="NZ_SMFR01000002.1"/>
</dbReference>
<dbReference type="InterPro" id="IPR039420">
    <property type="entry name" value="WalR-like"/>
</dbReference>
<dbReference type="Pfam" id="PF00196">
    <property type="entry name" value="GerE"/>
    <property type="match status" value="1"/>
</dbReference>
<dbReference type="PROSITE" id="PS50043">
    <property type="entry name" value="HTH_LUXR_2"/>
    <property type="match status" value="1"/>
</dbReference>
<dbReference type="Gene3D" id="3.40.50.2300">
    <property type="match status" value="1"/>
</dbReference>
<dbReference type="Proteomes" id="UP000294856">
    <property type="component" value="Unassembled WGS sequence"/>
</dbReference>
<evidence type="ECO:0000313" key="3">
    <source>
        <dbReference type="EMBL" id="TCJ97147.1"/>
    </source>
</evidence>
<dbReference type="PANTHER" id="PTHR43214:SF43">
    <property type="entry name" value="TWO-COMPONENT RESPONSE REGULATOR"/>
    <property type="match status" value="1"/>
</dbReference>
<evidence type="ECO:0000256" key="1">
    <source>
        <dbReference type="ARBA" id="ARBA00023125"/>
    </source>
</evidence>
<sequence>MRPIRLALLDDYEVVVRGLAAMLRSYHERIEIVELNANTPVSHRVDIALYDSFANPQGDRDQVRKLSMNPVVDKVVVYSWNLEDSLVAAALANGAHGYVSKGLPAGQLVAAIEAIHRGGQAVHGGASSTTKVIGGDWPGREEGLTQREAEVLALITQGLSNADIADRAHLSINSVKTYIRNCYRRIGVTSRSQAVLWGVEHGFRPDRQRITDPSPEESASDTN</sequence>
<dbReference type="OrthoDB" id="9816529at2"/>
<dbReference type="GO" id="GO:0003677">
    <property type="term" value="F:DNA binding"/>
    <property type="evidence" value="ECO:0007669"/>
    <property type="project" value="UniProtKB-KW"/>
</dbReference>
<dbReference type="SMART" id="SM00421">
    <property type="entry name" value="HTH_LUXR"/>
    <property type="match status" value="1"/>
</dbReference>
<evidence type="ECO:0000313" key="4">
    <source>
        <dbReference type="Proteomes" id="UP000294856"/>
    </source>
</evidence>
<accession>A0A4R1FQH8</accession>
<keyword evidence="4" id="KW-1185">Reference proteome</keyword>
<dbReference type="InterPro" id="IPR016032">
    <property type="entry name" value="Sig_transdc_resp-reg_C-effctor"/>
</dbReference>
<dbReference type="SUPFAM" id="SSF52172">
    <property type="entry name" value="CheY-like"/>
    <property type="match status" value="1"/>
</dbReference>
<proteinExistence type="predicted"/>
<gene>
    <name evidence="3" type="ORF">DFR71_3183</name>
</gene>
<dbReference type="SUPFAM" id="SSF46894">
    <property type="entry name" value="C-terminal effector domain of the bipartite response regulators"/>
    <property type="match status" value="1"/>
</dbReference>
<dbReference type="PRINTS" id="PR00038">
    <property type="entry name" value="HTHLUXR"/>
</dbReference>
<organism evidence="3 4">
    <name type="scientific">Nocardia alba</name>
    <dbReference type="NCBI Taxonomy" id="225051"/>
    <lineage>
        <taxon>Bacteria</taxon>
        <taxon>Bacillati</taxon>
        <taxon>Actinomycetota</taxon>
        <taxon>Actinomycetes</taxon>
        <taxon>Mycobacteriales</taxon>
        <taxon>Nocardiaceae</taxon>
        <taxon>Nocardia</taxon>
    </lineage>
</organism>
<keyword evidence="1" id="KW-0238">DNA-binding</keyword>
<reference evidence="3 4" key="1">
    <citation type="submission" date="2019-03" db="EMBL/GenBank/DDBJ databases">
        <title>Genomic Encyclopedia of Type Strains, Phase IV (KMG-IV): sequencing the most valuable type-strain genomes for metagenomic binning, comparative biology and taxonomic classification.</title>
        <authorList>
            <person name="Goeker M."/>
        </authorList>
    </citation>
    <scope>NUCLEOTIDE SEQUENCE [LARGE SCALE GENOMIC DNA]</scope>
    <source>
        <strain evidence="3 4">DSM 44684</strain>
    </source>
</reference>
<dbReference type="InterPro" id="IPR011006">
    <property type="entry name" value="CheY-like_superfamily"/>
</dbReference>
<dbReference type="STRING" id="1210063.GCA_001612665_00844"/>
<feature type="domain" description="HTH luxR-type" evidence="2">
    <location>
        <begin position="137"/>
        <end position="202"/>
    </location>
</feature>
<name>A0A4R1FQH8_9NOCA</name>
<dbReference type="GO" id="GO:0006355">
    <property type="term" value="P:regulation of DNA-templated transcription"/>
    <property type="evidence" value="ECO:0007669"/>
    <property type="project" value="InterPro"/>
</dbReference>
<dbReference type="EMBL" id="SMFR01000002">
    <property type="protein sequence ID" value="TCJ97147.1"/>
    <property type="molecule type" value="Genomic_DNA"/>
</dbReference>
<comment type="caution">
    <text evidence="3">The sequence shown here is derived from an EMBL/GenBank/DDBJ whole genome shotgun (WGS) entry which is preliminary data.</text>
</comment>
<protein>
    <submittedName>
        <fullName evidence="3">LuxR family two component transcriptional regulator</fullName>
    </submittedName>
</protein>
<dbReference type="InterPro" id="IPR000792">
    <property type="entry name" value="Tscrpt_reg_LuxR_C"/>
</dbReference>